<keyword evidence="1" id="KW-0472">Membrane</keyword>
<evidence type="ECO:0000313" key="2">
    <source>
        <dbReference type="EMBL" id="JAP16219.1"/>
    </source>
</evidence>
<organism evidence="2">
    <name type="scientific">Solanum chacoense</name>
    <name type="common">Chaco potato</name>
    <dbReference type="NCBI Taxonomy" id="4108"/>
    <lineage>
        <taxon>Eukaryota</taxon>
        <taxon>Viridiplantae</taxon>
        <taxon>Streptophyta</taxon>
        <taxon>Embryophyta</taxon>
        <taxon>Tracheophyta</taxon>
        <taxon>Spermatophyta</taxon>
        <taxon>Magnoliopsida</taxon>
        <taxon>eudicotyledons</taxon>
        <taxon>Gunneridae</taxon>
        <taxon>Pentapetalae</taxon>
        <taxon>asterids</taxon>
        <taxon>lamiids</taxon>
        <taxon>Solanales</taxon>
        <taxon>Solanaceae</taxon>
        <taxon>Solanoideae</taxon>
        <taxon>Solaneae</taxon>
        <taxon>Solanum</taxon>
    </lineage>
</organism>
<proteinExistence type="predicted"/>
<name>A0A0V0H9Q5_SOLCH</name>
<dbReference type="AlphaFoldDB" id="A0A0V0H9Q5"/>
<sequence>MRASRYRVPPSLVKKTVHNIFGRTTKLCDVLLKDVLIDILFLFGVIFLKVCFGKICFEGFMVL</sequence>
<accession>A0A0V0H9Q5</accession>
<evidence type="ECO:0000256" key="1">
    <source>
        <dbReference type="SAM" id="Phobius"/>
    </source>
</evidence>
<dbReference type="EMBL" id="GEDG01024118">
    <property type="protein sequence ID" value="JAP16219.1"/>
    <property type="molecule type" value="Transcribed_RNA"/>
</dbReference>
<keyword evidence="1" id="KW-1133">Transmembrane helix</keyword>
<keyword evidence="1" id="KW-0812">Transmembrane</keyword>
<protein>
    <submittedName>
        <fullName evidence="2">Putative ovule protein</fullName>
    </submittedName>
</protein>
<reference evidence="2" key="1">
    <citation type="submission" date="2015-12" db="EMBL/GenBank/DDBJ databases">
        <title>Gene expression during late stages of embryo sac development: a critical building block for successful pollen-pistil interactions.</title>
        <authorList>
            <person name="Liu Y."/>
            <person name="Joly V."/>
            <person name="Sabar M."/>
            <person name="Matton D.P."/>
        </authorList>
    </citation>
    <scope>NUCLEOTIDE SEQUENCE</scope>
</reference>
<feature type="transmembrane region" description="Helical" evidence="1">
    <location>
        <begin position="35"/>
        <end position="57"/>
    </location>
</feature>